<dbReference type="Proteomes" id="UP001219518">
    <property type="component" value="Unassembled WGS sequence"/>
</dbReference>
<sequence>MAPAQSDHITGGCFVRAGNELPRLILGEIIFVSGFGLWAVAGAARGPAVKPRPALCEAI</sequence>
<name>A0AAE1H2I1_9NEOP</name>
<keyword evidence="1" id="KW-0472">Membrane</keyword>
<accession>A0AAE1H2I1</accession>
<reference evidence="2" key="1">
    <citation type="submission" date="2021-07" db="EMBL/GenBank/DDBJ databases">
        <authorList>
            <person name="Catto M.A."/>
            <person name="Jacobson A."/>
            <person name="Kennedy G."/>
            <person name="Labadie P."/>
            <person name="Hunt B.G."/>
            <person name="Srinivasan R."/>
        </authorList>
    </citation>
    <scope>NUCLEOTIDE SEQUENCE</scope>
    <source>
        <strain evidence="2">PL_HMW_Pooled</strain>
        <tissue evidence="2">Head</tissue>
    </source>
</reference>
<comment type="caution">
    <text evidence="2">The sequence shown here is derived from an EMBL/GenBank/DDBJ whole genome shotgun (WGS) entry which is preliminary data.</text>
</comment>
<evidence type="ECO:0000313" key="2">
    <source>
        <dbReference type="EMBL" id="KAK3913066.1"/>
    </source>
</evidence>
<evidence type="ECO:0000313" key="3">
    <source>
        <dbReference type="Proteomes" id="UP001219518"/>
    </source>
</evidence>
<reference evidence="2" key="2">
    <citation type="journal article" date="2023" name="BMC Genomics">
        <title>Pest status, molecular evolution, and epigenetic factors derived from the genome assembly of Frankliniella fusca, a thysanopteran phytovirus vector.</title>
        <authorList>
            <person name="Catto M.A."/>
            <person name="Labadie P.E."/>
            <person name="Jacobson A.L."/>
            <person name="Kennedy G.G."/>
            <person name="Srinivasan R."/>
            <person name="Hunt B.G."/>
        </authorList>
    </citation>
    <scope>NUCLEOTIDE SEQUENCE</scope>
    <source>
        <strain evidence="2">PL_HMW_Pooled</strain>
    </source>
</reference>
<gene>
    <name evidence="2" type="ORF">KUF71_022520</name>
</gene>
<protein>
    <submittedName>
        <fullName evidence="2">Protein p74</fullName>
    </submittedName>
</protein>
<dbReference type="AlphaFoldDB" id="A0AAE1H2I1"/>
<keyword evidence="3" id="KW-1185">Reference proteome</keyword>
<dbReference type="EMBL" id="JAHWGI010000308">
    <property type="protein sequence ID" value="KAK3913066.1"/>
    <property type="molecule type" value="Genomic_DNA"/>
</dbReference>
<organism evidence="2 3">
    <name type="scientific">Frankliniella fusca</name>
    <dbReference type="NCBI Taxonomy" id="407009"/>
    <lineage>
        <taxon>Eukaryota</taxon>
        <taxon>Metazoa</taxon>
        <taxon>Ecdysozoa</taxon>
        <taxon>Arthropoda</taxon>
        <taxon>Hexapoda</taxon>
        <taxon>Insecta</taxon>
        <taxon>Pterygota</taxon>
        <taxon>Neoptera</taxon>
        <taxon>Paraneoptera</taxon>
        <taxon>Thysanoptera</taxon>
        <taxon>Terebrantia</taxon>
        <taxon>Thripoidea</taxon>
        <taxon>Thripidae</taxon>
        <taxon>Frankliniella</taxon>
    </lineage>
</organism>
<keyword evidence="1" id="KW-1133">Transmembrane helix</keyword>
<keyword evidence="1" id="KW-0812">Transmembrane</keyword>
<proteinExistence type="predicted"/>
<evidence type="ECO:0000256" key="1">
    <source>
        <dbReference type="SAM" id="Phobius"/>
    </source>
</evidence>
<feature type="transmembrane region" description="Helical" evidence="1">
    <location>
        <begin position="24"/>
        <end position="44"/>
    </location>
</feature>